<feature type="transmembrane region" description="Helical" evidence="2">
    <location>
        <begin position="6"/>
        <end position="23"/>
    </location>
</feature>
<accession>A0AAQ3WK75</accession>
<organism evidence="3 4">
    <name type="scientific">Paspalum notatum var. saurae</name>
    <dbReference type="NCBI Taxonomy" id="547442"/>
    <lineage>
        <taxon>Eukaryota</taxon>
        <taxon>Viridiplantae</taxon>
        <taxon>Streptophyta</taxon>
        <taxon>Embryophyta</taxon>
        <taxon>Tracheophyta</taxon>
        <taxon>Spermatophyta</taxon>
        <taxon>Magnoliopsida</taxon>
        <taxon>Liliopsida</taxon>
        <taxon>Poales</taxon>
        <taxon>Poaceae</taxon>
        <taxon>PACMAD clade</taxon>
        <taxon>Panicoideae</taxon>
        <taxon>Andropogonodae</taxon>
        <taxon>Paspaleae</taxon>
        <taxon>Paspalinae</taxon>
        <taxon>Paspalum</taxon>
    </lineage>
</organism>
<feature type="transmembrane region" description="Helical" evidence="2">
    <location>
        <begin position="35"/>
        <end position="60"/>
    </location>
</feature>
<evidence type="ECO:0000313" key="3">
    <source>
        <dbReference type="EMBL" id="WVZ64662.1"/>
    </source>
</evidence>
<name>A0AAQ3WK75_PASNO</name>
<keyword evidence="2" id="KW-1133">Transmembrane helix</keyword>
<reference evidence="3 4" key="1">
    <citation type="submission" date="2024-02" db="EMBL/GenBank/DDBJ databases">
        <title>High-quality chromosome-scale genome assembly of Pensacola bahiagrass (Paspalum notatum Flugge var. saurae).</title>
        <authorList>
            <person name="Vega J.M."/>
            <person name="Podio M."/>
            <person name="Orjuela J."/>
            <person name="Siena L.A."/>
            <person name="Pessino S.C."/>
            <person name="Combes M.C."/>
            <person name="Mariac C."/>
            <person name="Albertini E."/>
            <person name="Pupilli F."/>
            <person name="Ortiz J.P.A."/>
            <person name="Leblanc O."/>
        </authorList>
    </citation>
    <scope>NUCLEOTIDE SEQUENCE [LARGE SCALE GENOMIC DNA]</scope>
    <source>
        <strain evidence="3">R1</strain>
        <tissue evidence="3">Leaf</tissue>
    </source>
</reference>
<keyword evidence="2" id="KW-0812">Transmembrane</keyword>
<protein>
    <submittedName>
        <fullName evidence="3">Uncharacterized protein</fullName>
    </submittedName>
</protein>
<proteinExistence type="predicted"/>
<dbReference type="AlphaFoldDB" id="A0AAQ3WK75"/>
<sequence length="101" mass="10803">MTCSAAYFTAVAFIAAIVGQHCVRKLIAWLGRASLIIFVLASMNLISTLILGIAISHIFLSSAHCKVTGNSRRRSRHFQHSSQDGAASVHGVRKPLQGVAS</sequence>
<keyword evidence="4" id="KW-1185">Reference proteome</keyword>
<evidence type="ECO:0000313" key="4">
    <source>
        <dbReference type="Proteomes" id="UP001341281"/>
    </source>
</evidence>
<evidence type="ECO:0000256" key="1">
    <source>
        <dbReference type="SAM" id="MobiDB-lite"/>
    </source>
</evidence>
<evidence type="ECO:0000256" key="2">
    <source>
        <dbReference type="SAM" id="Phobius"/>
    </source>
</evidence>
<dbReference type="EMBL" id="CP144747">
    <property type="protein sequence ID" value="WVZ64662.1"/>
    <property type="molecule type" value="Genomic_DNA"/>
</dbReference>
<feature type="region of interest" description="Disordered" evidence="1">
    <location>
        <begin position="71"/>
        <end position="101"/>
    </location>
</feature>
<keyword evidence="2" id="KW-0472">Membrane</keyword>
<dbReference type="Proteomes" id="UP001341281">
    <property type="component" value="Chromosome 03"/>
</dbReference>
<gene>
    <name evidence="3" type="ORF">U9M48_014156</name>
</gene>